<proteinExistence type="predicted"/>
<organism evidence="1 2">
    <name type="scientific">Natronoarchaeum philippinense</name>
    <dbReference type="NCBI Taxonomy" id="558529"/>
    <lineage>
        <taxon>Archaea</taxon>
        <taxon>Methanobacteriati</taxon>
        <taxon>Methanobacteriota</taxon>
        <taxon>Stenosarchaea group</taxon>
        <taxon>Halobacteria</taxon>
        <taxon>Halobacteriales</taxon>
        <taxon>Natronoarchaeaceae</taxon>
    </lineage>
</organism>
<dbReference type="Proteomes" id="UP000219453">
    <property type="component" value="Unassembled WGS sequence"/>
</dbReference>
<gene>
    <name evidence="1" type="ORF">SAMN06269185_0217</name>
</gene>
<evidence type="ECO:0008006" key="3">
    <source>
        <dbReference type="Google" id="ProtNLM"/>
    </source>
</evidence>
<name>A0A285N318_NATPI</name>
<evidence type="ECO:0000313" key="1">
    <source>
        <dbReference type="EMBL" id="SNZ03207.1"/>
    </source>
</evidence>
<dbReference type="RefSeq" id="WP_097007274.1">
    <property type="nucleotide sequence ID" value="NZ_OBEJ01000001.1"/>
</dbReference>
<dbReference type="OrthoDB" id="172011at2157"/>
<keyword evidence="2" id="KW-1185">Reference proteome</keyword>
<dbReference type="AlphaFoldDB" id="A0A285N318"/>
<accession>A0A285N318</accession>
<evidence type="ECO:0000313" key="2">
    <source>
        <dbReference type="Proteomes" id="UP000219453"/>
    </source>
</evidence>
<protein>
    <recommendedName>
        <fullName evidence="3">C2H2-type domain-containing protein</fullName>
    </recommendedName>
</protein>
<sequence>MAHTPEEPTRYVCTGCQSVFAGTAHSENGSHSFEAPAECAACGASSFVEFAHWTHESASQS</sequence>
<reference evidence="1 2" key="1">
    <citation type="submission" date="2017-09" db="EMBL/GenBank/DDBJ databases">
        <authorList>
            <person name="Ehlers B."/>
            <person name="Leendertz F.H."/>
        </authorList>
    </citation>
    <scope>NUCLEOTIDE SEQUENCE [LARGE SCALE GENOMIC DNA]</scope>
    <source>
        <strain evidence="1 2">DSM 27208</strain>
    </source>
</reference>
<dbReference type="EMBL" id="OBEJ01000001">
    <property type="protein sequence ID" value="SNZ03207.1"/>
    <property type="molecule type" value="Genomic_DNA"/>
</dbReference>